<protein>
    <recommendedName>
        <fullName evidence="1">NAD-dependent epimerase/dehydratase domain-containing protein</fullName>
    </recommendedName>
</protein>
<proteinExistence type="predicted"/>
<reference evidence="2" key="1">
    <citation type="journal article" date="2014" name="Front. Microbiol.">
        <title>High frequency of phylogenetically diverse reductive dehalogenase-homologous genes in deep subseafloor sedimentary metagenomes.</title>
        <authorList>
            <person name="Kawai M."/>
            <person name="Futagami T."/>
            <person name="Toyoda A."/>
            <person name="Takaki Y."/>
            <person name="Nishi S."/>
            <person name="Hori S."/>
            <person name="Arai W."/>
            <person name="Tsubouchi T."/>
            <person name="Morono Y."/>
            <person name="Uchiyama I."/>
            <person name="Ito T."/>
            <person name="Fujiyama A."/>
            <person name="Inagaki F."/>
            <person name="Takami H."/>
        </authorList>
    </citation>
    <scope>NUCLEOTIDE SEQUENCE</scope>
    <source>
        <strain evidence="2">Expedition CK06-06</strain>
    </source>
</reference>
<name>X0VK32_9ZZZZ</name>
<evidence type="ECO:0000313" key="2">
    <source>
        <dbReference type="EMBL" id="GAG18600.1"/>
    </source>
</evidence>
<dbReference type="SUPFAM" id="SSF51735">
    <property type="entry name" value="NAD(P)-binding Rossmann-fold domains"/>
    <property type="match status" value="1"/>
</dbReference>
<accession>X0VK32</accession>
<gene>
    <name evidence="2" type="ORF">S01H1_56453</name>
</gene>
<dbReference type="AlphaFoldDB" id="X0VK32"/>
<sequence>MRVLVTGHKGYIGMVLVPMLIESGHDAVGLDSDFYEQCTFGDKDGILNIPALKKDIRDTEVSDLNGVDAVIHLAGFSNDPLGNLNPGLTYEVNHAASVHLARLA</sequence>
<dbReference type="Pfam" id="PF01370">
    <property type="entry name" value="Epimerase"/>
    <property type="match status" value="1"/>
</dbReference>
<comment type="caution">
    <text evidence="2">The sequence shown here is derived from an EMBL/GenBank/DDBJ whole genome shotgun (WGS) entry which is preliminary data.</text>
</comment>
<evidence type="ECO:0000259" key="1">
    <source>
        <dbReference type="Pfam" id="PF01370"/>
    </source>
</evidence>
<dbReference type="InterPro" id="IPR036291">
    <property type="entry name" value="NAD(P)-bd_dom_sf"/>
</dbReference>
<dbReference type="Gene3D" id="3.40.50.720">
    <property type="entry name" value="NAD(P)-binding Rossmann-like Domain"/>
    <property type="match status" value="1"/>
</dbReference>
<organism evidence="2">
    <name type="scientific">marine sediment metagenome</name>
    <dbReference type="NCBI Taxonomy" id="412755"/>
    <lineage>
        <taxon>unclassified sequences</taxon>
        <taxon>metagenomes</taxon>
        <taxon>ecological metagenomes</taxon>
    </lineage>
</organism>
<dbReference type="EMBL" id="BARS01036762">
    <property type="protein sequence ID" value="GAG18600.1"/>
    <property type="molecule type" value="Genomic_DNA"/>
</dbReference>
<feature type="non-terminal residue" evidence="2">
    <location>
        <position position="104"/>
    </location>
</feature>
<feature type="domain" description="NAD-dependent epimerase/dehydratase" evidence="1">
    <location>
        <begin position="3"/>
        <end position="103"/>
    </location>
</feature>
<dbReference type="InterPro" id="IPR001509">
    <property type="entry name" value="Epimerase_deHydtase"/>
</dbReference>